<organism evidence="1 2">
    <name type="scientific">Solidesulfovibrio carbinolicus</name>
    <dbReference type="NCBI Taxonomy" id="296842"/>
    <lineage>
        <taxon>Bacteria</taxon>
        <taxon>Pseudomonadati</taxon>
        <taxon>Thermodesulfobacteriota</taxon>
        <taxon>Desulfovibrionia</taxon>
        <taxon>Desulfovibrionales</taxon>
        <taxon>Desulfovibrionaceae</taxon>
        <taxon>Solidesulfovibrio</taxon>
    </lineage>
</organism>
<dbReference type="Proteomes" id="UP000293296">
    <property type="component" value="Chromosome"/>
</dbReference>
<evidence type="ECO:0000313" key="1">
    <source>
        <dbReference type="EMBL" id="QAZ68810.1"/>
    </source>
</evidence>
<sequence length="106" mass="11905">MSKYDSSDLARLEAMTDAEAIQNALDDADSPPTDAAFWADAELVDPEPKKVPVCIRVRPDILKFFKQRGPGYQTRINQVLEAYVAHQEKRAGRERQGPTFPRLGCD</sequence>
<gene>
    <name evidence="1" type="ORF">C3Y92_16840</name>
</gene>
<protein>
    <recommendedName>
        <fullName evidence="3">3-oxoacyl-ACP synthase</fullName>
    </recommendedName>
</protein>
<dbReference type="AlphaFoldDB" id="A0A4P6HRG6"/>
<reference evidence="1 2" key="1">
    <citation type="submission" date="2018-02" db="EMBL/GenBank/DDBJ databases">
        <title>Genome sequence of Desulfovibrio carbinolicus DSM 3852.</title>
        <authorList>
            <person name="Wilbanks E."/>
            <person name="Skennerton C.T."/>
            <person name="Orphan V.J."/>
        </authorList>
    </citation>
    <scope>NUCLEOTIDE SEQUENCE [LARGE SCALE GENOMIC DNA]</scope>
    <source>
        <strain evidence="1 2">DSM 3852</strain>
    </source>
</reference>
<accession>A0A4P6HRG6</accession>
<dbReference type="RefSeq" id="WP_129354611.1">
    <property type="nucleotide sequence ID" value="NZ_CP026538.1"/>
</dbReference>
<dbReference type="EMBL" id="CP026538">
    <property type="protein sequence ID" value="QAZ68810.1"/>
    <property type="molecule type" value="Genomic_DNA"/>
</dbReference>
<dbReference type="OrthoDB" id="9796641at2"/>
<dbReference type="InterPro" id="IPR025528">
    <property type="entry name" value="BrnA_antitoxin"/>
</dbReference>
<proteinExistence type="predicted"/>
<evidence type="ECO:0008006" key="3">
    <source>
        <dbReference type="Google" id="ProtNLM"/>
    </source>
</evidence>
<keyword evidence="2" id="KW-1185">Reference proteome</keyword>
<dbReference type="Pfam" id="PF14384">
    <property type="entry name" value="BrnA_antitoxin"/>
    <property type="match status" value="1"/>
</dbReference>
<evidence type="ECO:0000313" key="2">
    <source>
        <dbReference type="Proteomes" id="UP000293296"/>
    </source>
</evidence>
<name>A0A4P6HRG6_9BACT</name>
<dbReference type="KEGG" id="dcb:C3Y92_16840"/>